<evidence type="ECO:0000313" key="1">
    <source>
        <dbReference type="EMBL" id="KAJ2995648.1"/>
    </source>
</evidence>
<gene>
    <name evidence="1" type="ORF">NUW58_g1219</name>
</gene>
<evidence type="ECO:0000313" key="2">
    <source>
        <dbReference type="Proteomes" id="UP001143856"/>
    </source>
</evidence>
<proteinExistence type="predicted"/>
<dbReference type="EMBL" id="JAPDGR010000126">
    <property type="protein sequence ID" value="KAJ2995648.1"/>
    <property type="molecule type" value="Genomic_DNA"/>
</dbReference>
<organism evidence="1 2">
    <name type="scientific">Xylaria curta</name>
    <dbReference type="NCBI Taxonomy" id="42375"/>
    <lineage>
        <taxon>Eukaryota</taxon>
        <taxon>Fungi</taxon>
        <taxon>Dikarya</taxon>
        <taxon>Ascomycota</taxon>
        <taxon>Pezizomycotina</taxon>
        <taxon>Sordariomycetes</taxon>
        <taxon>Xylariomycetidae</taxon>
        <taxon>Xylariales</taxon>
        <taxon>Xylariaceae</taxon>
        <taxon>Xylaria</taxon>
    </lineage>
</organism>
<dbReference type="Proteomes" id="UP001143856">
    <property type="component" value="Unassembled WGS sequence"/>
</dbReference>
<reference evidence="1" key="1">
    <citation type="submission" date="2022-10" db="EMBL/GenBank/DDBJ databases">
        <title>Genome Sequence of Xylaria curta.</title>
        <authorList>
            <person name="Buettner E."/>
        </authorList>
    </citation>
    <scope>NUCLEOTIDE SEQUENCE</scope>
    <source>
        <strain evidence="1">Babe10</strain>
    </source>
</reference>
<sequence>MRLFSLTRRKYNRDKDENYGFKLLWEPENAMVDLVFVHGLMGDRERTWTAAGNEKPWPQSLLPSKIINARILTYGYDANAVKLTEVVSSNAIGDHAGTFLAALASVRDADEQAVSGICAVVLPYPPARFLLMRLLSKRHRPIIFVAHSLGGLALHAAATSSLAHRRKIVECTRGIAFMGTPLTGSGFAAAAERLARCLDIARNTNWRILSVLRKDSEVADRIQGYFNDLLELRAQEGQPKINVACFYEELPLEVIGERVVTKQAATHHPWESIGIHKNHMEMVRFVSDTDSGFVLLVGTLKRWIDSLHAPDEVLQQKGPQQREKAEQPRLSPQLQNQGRPYATGFGVSVGGSITASSIVGGSQTVHGPLTIGAAKHSSNDE</sequence>
<keyword evidence="2" id="KW-1185">Reference proteome</keyword>
<protein>
    <submittedName>
        <fullName evidence="1">Uncharacterized protein</fullName>
    </submittedName>
</protein>
<comment type="caution">
    <text evidence="1">The sequence shown here is derived from an EMBL/GenBank/DDBJ whole genome shotgun (WGS) entry which is preliminary data.</text>
</comment>
<name>A0ACC1PNA7_9PEZI</name>
<accession>A0ACC1PNA7</accession>